<dbReference type="EMBL" id="NCVM01000026">
    <property type="protein sequence ID" value="ORP02797.1"/>
    <property type="molecule type" value="Genomic_DNA"/>
</dbReference>
<dbReference type="InterPro" id="IPR028954">
    <property type="entry name" value="Imm59"/>
</dbReference>
<dbReference type="AlphaFoldDB" id="A0A1X1KTM1"/>
<accession>A0A1X1KTM1</accession>
<protein>
    <submittedName>
        <fullName evidence="1">Uncharacterized protein</fullName>
    </submittedName>
</protein>
<sequence>MITICKRFSLIVEKEIKERGFESLSYVLFDEDSSQPWATHLFFKNGKFQINSRDERSYIVGKTWEFDTMNEAKDEFLKILSRTVHAEQLANELGFSHPYPSPLWDEEGKRFNLRQDM</sequence>
<name>A0A1X1KTM1_STRMT</name>
<evidence type="ECO:0000313" key="1">
    <source>
        <dbReference type="EMBL" id="ORP02797.1"/>
    </source>
</evidence>
<comment type="caution">
    <text evidence="1">The sequence shown here is derived from an EMBL/GenBank/DDBJ whole genome shotgun (WGS) entry which is preliminary data.</text>
</comment>
<dbReference type="Pfam" id="PF15597">
    <property type="entry name" value="Imm59"/>
    <property type="match status" value="1"/>
</dbReference>
<organism evidence="1 2">
    <name type="scientific">Streptococcus mitis</name>
    <dbReference type="NCBI Taxonomy" id="28037"/>
    <lineage>
        <taxon>Bacteria</taxon>
        <taxon>Bacillati</taxon>
        <taxon>Bacillota</taxon>
        <taxon>Bacilli</taxon>
        <taxon>Lactobacillales</taxon>
        <taxon>Streptococcaceae</taxon>
        <taxon>Streptococcus</taxon>
        <taxon>Streptococcus mitis group</taxon>
    </lineage>
</organism>
<dbReference type="Proteomes" id="UP000193388">
    <property type="component" value="Unassembled WGS sequence"/>
</dbReference>
<proteinExistence type="predicted"/>
<reference evidence="1 2" key="1">
    <citation type="journal article" date="2016" name="Eur. J. Clin. Microbiol. Infect. Dis.">
        <title>Whole genome sequencing as a tool for phylogenetic analysis of clinical strains of Mitis group streptococci.</title>
        <authorList>
            <person name="Rasmussen L.H."/>
            <person name="Dargis R."/>
            <person name="Hojholt K."/>
            <person name="Christensen J.J."/>
            <person name="Skovgaard O."/>
            <person name="Justesen U.S."/>
            <person name="Rosenvinge F.S."/>
            <person name="Moser C."/>
            <person name="Lukjancenko O."/>
            <person name="Rasmussen S."/>
            <person name="Nielsen X.C."/>
        </authorList>
    </citation>
    <scope>NUCLEOTIDE SEQUENCE [LARGE SCALE GENOMIC DNA]</scope>
    <source>
        <strain evidence="1 2">B_5756_13</strain>
    </source>
</reference>
<evidence type="ECO:0000313" key="2">
    <source>
        <dbReference type="Proteomes" id="UP000193388"/>
    </source>
</evidence>
<gene>
    <name evidence="1" type="ORF">B7693_04580</name>
</gene>